<evidence type="ECO:0000313" key="3">
    <source>
        <dbReference type="Proteomes" id="UP000283523"/>
    </source>
</evidence>
<dbReference type="AlphaFoldDB" id="A0A418LY47"/>
<reference evidence="2 3" key="1">
    <citation type="submission" date="2018-08" db="EMBL/GenBank/DDBJ databases">
        <title>Fibrisoma montanum sp. nov., isolated from Danxia mountain soil.</title>
        <authorList>
            <person name="Huang Y."/>
        </authorList>
    </citation>
    <scope>NUCLEOTIDE SEQUENCE [LARGE SCALE GENOMIC DNA]</scope>
    <source>
        <strain evidence="2 3">HYT19</strain>
    </source>
</reference>
<dbReference type="EMBL" id="QXED01000012">
    <property type="protein sequence ID" value="RIV18250.1"/>
    <property type="molecule type" value="Genomic_DNA"/>
</dbReference>
<organism evidence="2 3">
    <name type="scientific">Fibrisoma montanum</name>
    <dbReference type="NCBI Taxonomy" id="2305895"/>
    <lineage>
        <taxon>Bacteria</taxon>
        <taxon>Pseudomonadati</taxon>
        <taxon>Bacteroidota</taxon>
        <taxon>Cytophagia</taxon>
        <taxon>Cytophagales</taxon>
        <taxon>Spirosomataceae</taxon>
        <taxon>Fibrisoma</taxon>
    </lineage>
</organism>
<evidence type="ECO:0000313" key="2">
    <source>
        <dbReference type="EMBL" id="RIV18250.1"/>
    </source>
</evidence>
<protein>
    <submittedName>
        <fullName evidence="2">Uncharacterized protein</fullName>
    </submittedName>
</protein>
<keyword evidence="1" id="KW-0732">Signal</keyword>
<feature type="chain" id="PRO_5019384434" evidence="1">
    <location>
        <begin position="26"/>
        <end position="70"/>
    </location>
</feature>
<keyword evidence="3" id="KW-1185">Reference proteome</keyword>
<dbReference type="OrthoDB" id="965159at2"/>
<feature type="signal peptide" evidence="1">
    <location>
        <begin position="1"/>
        <end position="25"/>
    </location>
</feature>
<comment type="caution">
    <text evidence="2">The sequence shown here is derived from an EMBL/GenBank/DDBJ whole genome shotgun (WGS) entry which is preliminary data.</text>
</comment>
<name>A0A418LY47_9BACT</name>
<evidence type="ECO:0000256" key="1">
    <source>
        <dbReference type="SAM" id="SignalP"/>
    </source>
</evidence>
<accession>A0A418LY47</accession>
<proteinExistence type="predicted"/>
<sequence>MKRTKILLLVAASLILIEVPVETMASVKAAKEVTVIGGRKRKAKGYRPKRGGLFNTGLFRKKNPCGCPNH</sequence>
<gene>
    <name evidence="2" type="ORF">DYU11_28845</name>
</gene>
<dbReference type="Proteomes" id="UP000283523">
    <property type="component" value="Unassembled WGS sequence"/>
</dbReference>
<dbReference type="RefSeq" id="WP_119671219.1">
    <property type="nucleotide sequence ID" value="NZ_QXED01000012.1"/>
</dbReference>